<keyword evidence="3" id="KW-1185">Reference proteome</keyword>
<protein>
    <recommendedName>
        <fullName evidence="4">DUF3311 domain-containing protein</fullName>
    </recommendedName>
</protein>
<proteinExistence type="predicted"/>
<evidence type="ECO:0000313" key="2">
    <source>
        <dbReference type="EMBL" id="SMD31214.1"/>
    </source>
</evidence>
<dbReference type="PANTHER" id="PTHR40034">
    <property type="entry name" value="BSL5891 PROTEIN"/>
    <property type="match status" value="1"/>
</dbReference>
<keyword evidence="1" id="KW-0812">Transmembrane</keyword>
<dbReference type="InterPro" id="IPR021741">
    <property type="entry name" value="DUF3311"/>
</dbReference>
<comment type="caution">
    <text evidence="2">The sequence shown here is derived from an EMBL/GenBank/DDBJ whole genome shotgun (WGS) entry which is preliminary data.</text>
</comment>
<keyword evidence="1" id="KW-1133">Transmembrane helix</keyword>
<evidence type="ECO:0000256" key="1">
    <source>
        <dbReference type="SAM" id="Phobius"/>
    </source>
</evidence>
<name>A0A8G2L898_PICTO</name>
<dbReference type="Proteomes" id="UP000192315">
    <property type="component" value="Unassembled WGS sequence"/>
</dbReference>
<dbReference type="Pfam" id="PF11755">
    <property type="entry name" value="DUF3311"/>
    <property type="match status" value="1"/>
</dbReference>
<dbReference type="AlphaFoldDB" id="A0A8G2L898"/>
<evidence type="ECO:0008006" key="4">
    <source>
        <dbReference type="Google" id="ProtNLM"/>
    </source>
</evidence>
<feature type="transmembrane region" description="Helical" evidence="1">
    <location>
        <begin position="37"/>
        <end position="58"/>
    </location>
</feature>
<feature type="transmembrane region" description="Helical" evidence="1">
    <location>
        <begin position="7"/>
        <end position="25"/>
    </location>
</feature>
<keyword evidence="1" id="KW-0472">Membrane</keyword>
<dbReference type="PANTHER" id="PTHR40034:SF1">
    <property type="entry name" value="BSL5891 PROTEIN"/>
    <property type="match status" value="1"/>
</dbReference>
<organism evidence="2 3">
    <name type="scientific">Picrophilus torridus (strain ATCC 700027 / DSM 9790 / JCM 10055 / NBRC 100828 / KAW 2/3)</name>
    <dbReference type="NCBI Taxonomy" id="1122961"/>
    <lineage>
        <taxon>Archaea</taxon>
        <taxon>Methanobacteriati</taxon>
        <taxon>Thermoplasmatota</taxon>
        <taxon>Thermoplasmata</taxon>
        <taxon>Thermoplasmatales</taxon>
        <taxon>Picrophilaceae</taxon>
        <taxon>Picrophilus</taxon>
    </lineage>
</organism>
<accession>A0A8G2L898</accession>
<reference evidence="2 3" key="1">
    <citation type="submission" date="2017-04" db="EMBL/GenBank/DDBJ databases">
        <authorList>
            <person name="Varghese N."/>
            <person name="Submissions S."/>
        </authorList>
    </citation>
    <scope>NUCLEOTIDE SEQUENCE [LARGE SCALE GENOMIC DNA]</scope>
    <source>
        <strain evidence="2 3">DSM 9789</strain>
    </source>
</reference>
<gene>
    <name evidence="2" type="ORF">SAMN02745355_1137</name>
</gene>
<dbReference type="RefSeq" id="WP_084272940.1">
    <property type="nucleotide sequence ID" value="NZ_FWYE01000003.1"/>
</dbReference>
<evidence type="ECO:0000313" key="3">
    <source>
        <dbReference type="Proteomes" id="UP000192315"/>
    </source>
</evidence>
<dbReference type="EMBL" id="FWYE01000003">
    <property type="protein sequence ID" value="SMD31214.1"/>
    <property type="molecule type" value="Genomic_DNA"/>
</dbReference>
<sequence length="71" mass="8500">MNAILKFILLALPYFFMVLGVGIYMRVRPELFGIPFFYWYQLVWIFLAAILTYTVYAIESHERRGLNVHRP</sequence>